<proteinExistence type="predicted"/>
<dbReference type="InterPro" id="IPR029016">
    <property type="entry name" value="GAF-like_dom_sf"/>
</dbReference>
<gene>
    <name evidence="3" type="ORF">C0601_10790</name>
</gene>
<feature type="transmembrane region" description="Helical" evidence="2">
    <location>
        <begin position="81"/>
        <end position="105"/>
    </location>
</feature>
<reference evidence="3 4" key="1">
    <citation type="submission" date="2017-11" db="EMBL/GenBank/DDBJ databases">
        <title>Genome-resolved metagenomics identifies genetic mobility, metabolic interactions, and unexpected diversity in perchlorate-reducing communities.</title>
        <authorList>
            <person name="Barnum T.P."/>
            <person name="Figueroa I.A."/>
            <person name="Carlstrom C.I."/>
            <person name="Lucas L.N."/>
            <person name="Engelbrektson A.L."/>
            <person name="Coates J.D."/>
        </authorList>
    </citation>
    <scope>NUCLEOTIDE SEQUENCE [LARGE SCALE GENOMIC DNA]</scope>
    <source>
        <strain evidence="3">BM706</strain>
    </source>
</reference>
<keyword evidence="2" id="KW-0472">Membrane</keyword>
<dbReference type="Proteomes" id="UP000234857">
    <property type="component" value="Unassembled WGS sequence"/>
</dbReference>
<organism evidence="3 4">
    <name type="scientific">Muiribacterium halophilum</name>
    <dbReference type="NCBI Taxonomy" id="2053465"/>
    <lineage>
        <taxon>Bacteria</taxon>
        <taxon>Candidatus Muiribacteriota</taxon>
        <taxon>Candidatus Muiribacteriia</taxon>
        <taxon>Candidatus Muiribacteriales</taxon>
        <taxon>Candidatus Muiribacteriaceae</taxon>
        <taxon>Candidatus Muiribacterium</taxon>
    </lineage>
</organism>
<feature type="transmembrane region" description="Helical" evidence="2">
    <location>
        <begin position="6"/>
        <end position="26"/>
    </location>
</feature>
<comment type="caution">
    <text evidence="3">The sequence shown here is derived from an EMBL/GenBank/DDBJ whole genome shotgun (WGS) entry which is preliminary data.</text>
</comment>
<evidence type="ECO:0000256" key="2">
    <source>
        <dbReference type="SAM" id="Phobius"/>
    </source>
</evidence>
<dbReference type="SUPFAM" id="SSF55781">
    <property type="entry name" value="GAF domain-like"/>
    <property type="match status" value="1"/>
</dbReference>
<keyword evidence="1" id="KW-0175">Coiled coil</keyword>
<feature type="coiled-coil region" evidence="1">
    <location>
        <begin position="108"/>
        <end position="142"/>
    </location>
</feature>
<protein>
    <submittedName>
        <fullName evidence="3">Uncharacterized protein</fullName>
    </submittedName>
</protein>
<keyword evidence="2" id="KW-1133">Transmembrane helix</keyword>
<sequence>MNKFFLRNISVYFFVYIVLFVLLLAYNLKTGSIMDMTLFFFLPSLFVAVKYGSIFSIYLVFLSCITSGVYFRYINGVMPDFYTYSEMFFLSFLVILIGDISGLNIHGRWKAEGRLNETQAKYKELTENYFILNRAYEELTRKMLIINARVDSIFNDFKLLKQCDIDTLFSEILLFFNRHNYVNESIIFLKKEGKYILVSSHGVKGLVEKKLEVINSKLFNMTIENKAPVSIKELLDIDYESIEKNDPVLCVPFVHGDDVIGVMVIYSISFVYLNSYNLSLIDMMCDLLGDLIYEKVYLPKSGDNNYFYKDIGVYSGSFFYERLNTYSNNIKKFPGYVFSVLFIYSKDKKFDIDKLKILKEVLFSTDFVAVLDDDAMLLGMCLNLMPENTFDIFREKLRHALKKAGFEEADFNMRFFTYHNTLDDVKIPLPGEILDDFNSEDTHTD</sequence>
<accession>A0A2N5ZBP1</accession>
<evidence type="ECO:0000313" key="3">
    <source>
        <dbReference type="EMBL" id="PLX16102.1"/>
    </source>
</evidence>
<dbReference type="EMBL" id="PKTG01000122">
    <property type="protein sequence ID" value="PLX16102.1"/>
    <property type="molecule type" value="Genomic_DNA"/>
</dbReference>
<dbReference type="Gene3D" id="3.30.450.40">
    <property type="match status" value="1"/>
</dbReference>
<keyword evidence="2" id="KW-0812">Transmembrane</keyword>
<name>A0A2N5ZBP1_MUIH1</name>
<evidence type="ECO:0000313" key="4">
    <source>
        <dbReference type="Proteomes" id="UP000234857"/>
    </source>
</evidence>
<dbReference type="AlphaFoldDB" id="A0A2N5ZBP1"/>
<evidence type="ECO:0000256" key="1">
    <source>
        <dbReference type="SAM" id="Coils"/>
    </source>
</evidence>
<feature type="transmembrane region" description="Helical" evidence="2">
    <location>
        <begin position="38"/>
        <end position="61"/>
    </location>
</feature>